<evidence type="ECO:0000313" key="3">
    <source>
        <dbReference type="EMBL" id="ODN03801.1"/>
    </source>
</evidence>
<feature type="transmembrane region" description="Helical" evidence="2">
    <location>
        <begin position="53"/>
        <end position="74"/>
    </location>
</feature>
<proteinExistence type="predicted"/>
<feature type="transmembrane region" description="Helical" evidence="2">
    <location>
        <begin position="139"/>
        <end position="164"/>
    </location>
</feature>
<keyword evidence="2" id="KW-0472">Membrane</keyword>
<keyword evidence="2" id="KW-0812">Transmembrane</keyword>
<evidence type="ECO:0000256" key="1">
    <source>
        <dbReference type="SAM" id="MobiDB-lite"/>
    </source>
</evidence>
<gene>
    <name evidence="3" type="ORF">Ocin01_02886</name>
</gene>
<keyword evidence="2" id="KW-1133">Transmembrane helix</keyword>
<feature type="region of interest" description="Disordered" evidence="1">
    <location>
        <begin position="171"/>
        <end position="213"/>
    </location>
</feature>
<evidence type="ECO:0000313" key="4">
    <source>
        <dbReference type="Proteomes" id="UP000094527"/>
    </source>
</evidence>
<evidence type="ECO:0000256" key="2">
    <source>
        <dbReference type="SAM" id="Phobius"/>
    </source>
</evidence>
<dbReference type="AlphaFoldDB" id="A0A1D2NEW9"/>
<protein>
    <submittedName>
        <fullName evidence="3">Uncharacterized protein</fullName>
    </submittedName>
</protein>
<feature type="transmembrane region" description="Helical" evidence="2">
    <location>
        <begin position="12"/>
        <end position="33"/>
    </location>
</feature>
<name>A0A1D2NEW9_ORCCI</name>
<dbReference type="Proteomes" id="UP000094527">
    <property type="component" value="Unassembled WGS sequence"/>
</dbReference>
<keyword evidence="4" id="KW-1185">Reference proteome</keyword>
<comment type="caution">
    <text evidence="3">The sequence shown here is derived from an EMBL/GenBank/DDBJ whole genome shotgun (WGS) entry which is preliminary data.</text>
</comment>
<dbReference type="EMBL" id="LJIJ01000063">
    <property type="protein sequence ID" value="ODN03801.1"/>
    <property type="molecule type" value="Genomic_DNA"/>
</dbReference>
<feature type="transmembrane region" description="Helical" evidence="2">
    <location>
        <begin position="95"/>
        <end position="119"/>
    </location>
</feature>
<organism evidence="3 4">
    <name type="scientific">Orchesella cincta</name>
    <name type="common">Springtail</name>
    <name type="synonym">Podura cincta</name>
    <dbReference type="NCBI Taxonomy" id="48709"/>
    <lineage>
        <taxon>Eukaryota</taxon>
        <taxon>Metazoa</taxon>
        <taxon>Ecdysozoa</taxon>
        <taxon>Arthropoda</taxon>
        <taxon>Hexapoda</taxon>
        <taxon>Collembola</taxon>
        <taxon>Entomobryomorpha</taxon>
        <taxon>Entomobryoidea</taxon>
        <taxon>Orchesellidae</taxon>
        <taxon>Orchesellinae</taxon>
        <taxon>Orchesella</taxon>
    </lineage>
</organism>
<accession>A0A1D2NEW9</accession>
<reference evidence="3 4" key="1">
    <citation type="journal article" date="2016" name="Genome Biol. Evol.">
        <title>Gene Family Evolution Reflects Adaptation to Soil Environmental Stressors in the Genome of the Collembolan Orchesella cincta.</title>
        <authorList>
            <person name="Faddeeva-Vakhrusheva A."/>
            <person name="Derks M.F."/>
            <person name="Anvar S.Y."/>
            <person name="Agamennone V."/>
            <person name="Suring W."/>
            <person name="Smit S."/>
            <person name="van Straalen N.M."/>
            <person name="Roelofs D."/>
        </authorList>
    </citation>
    <scope>NUCLEOTIDE SEQUENCE [LARGE SCALE GENOMIC DNA]</scope>
    <source>
        <tissue evidence="3">Mixed pool</tissue>
    </source>
</reference>
<sequence>MASSSMFTKFPFILRLTHSILHVLTALLIIAGVSNMPDSKKSKLAEVAIRRAVFWIACEIIYALISTSALTIFVKATSRGAIRSKIFEKCPNLNFFYYTLMTMVVLYGTMTGCNIPYLFNKSPLYSSVLPKLPTRAWQVFTIVAVLISIFNSILYFVAAFYPILGSEEEANAEQQNETCPKQSSTPMPAEVAEADMNGEMGENGGADAEEAAT</sequence>